<dbReference type="Proteomes" id="UP000000305">
    <property type="component" value="Unassembled WGS sequence"/>
</dbReference>
<dbReference type="InParanoid" id="E9HKN4"/>
<dbReference type="OrthoDB" id="6345328at2759"/>
<reference evidence="1 2" key="1">
    <citation type="journal article" date="2011" name="Science">
        <title>The ecoresponsive genome of Daphnia pulex.</title>
        <authorList>
            <person name="Colbourne J.K."/>
            <person name="Pfrender M.E."/>
            <person name="Gilbert D."/>
            <person name="Thomas W.K."/>
            <person name="Tucker A."/>
            <person name="Oakley T.H."/>
            <person name="Tokishita S."/>
            <person name="Aerts A."/>
            <person name="Arnold G.J."/>
            <person name="Basu M.K."/>
            <person name="Bauer D.J."/>
            <person name="Caceres C.E."/>
            <person name="Carmel L."/>
            <person name="Casola C."/>
            <person name="Choi J.H."/>
            <person name="Detter J.C."/>
            <person name="Dong Q."/>
            <person name="Dusheyko S."/>
            <person name="Eads B.D."/>
            <person name="Frohlich T."/>
            <person name="Geiler-Samerotte K.A."/>
            <person name="Gerlach D."/>
            <person name="Hatcher P."/>
            <person name="Jogdeo S."/>
            <person name="Krijgsveld J."/>
            <person name="Kriventseva E.V."/>
            <person name="Kultz D."/>
            <person name="Laforsch C."/>
            <person name="Lindquist E."/>
            <person name="Lopez J."/>
            <person name="Manak J.R."/>
            <person name="Muller J."/>
            <person name="Pangilinan J."/>
            <person name="Patwardhan R.P."/>
            <person name="Pitluck S."/>
            <person name="Pritham E.J."/>
            <person name="Rechtsteiner A."/>
            <person name="Rho M."/>
            <person name="Rogozin I.B."/>
            <person name="Sakarya O."/>
            <person name="Salamov A."/>
            <person name="Schaack S."/>
            <person name="Shapiro H."/>
            <person name="Shiga Y."/>
            <person name="Skalitzky C."/>
            <person name="Smith Z."/>
            <person name="Souvorov A."/>
            <person name="Sung W."/>
            <person name="Tang Z."/>
            <person name="Tsuchiya D."/>
            <person name="Tu H."/>
            <person name="Vos H."/>
            <person name="Wang M."/>
            <person name="Wolf Y.I."/>
            <person name="Yamagata H."/>
            <person name="Yamada T."/>
            <person name="Ye Y."/>
            <person name="Shaw J.R."/>
            <person name="Andrews J."/>
            <person name="Crease T.J."/>
            <person name="Tang H."/>
            <person name="Lucas S.M."/>
            <person name="Robertson H.M."/>
            <person name="Bork P."/>
            <person name="Koonin E.V."/>
            <person name="Zdobnov E.M."/>
            <person name="Grigoriev I.V."/>
            <person name="Lynch M."/>
            <person name="Boore J.L."/>
        </authorList>
    </citation>
    <scope>NUCLEOTIDE SEQUENCE [LARGE SCALE GENOMIC DNA]</scope>
</reference>
<sequence length="216" mass="24886">MDSMESMRKYGKCSLSMRFQKLACNKFFMKMSTWAEPGKEDPNESVEKRRSDLTRSPIDEWISALRESVEVQQSEFIPSVMLKWIALFEEHPKPSSCGGVDYKAIYLYLSSLSEGNIPPQLNPQSALKLMEMFDEFRASACGVSQELLRKTAKLAAVVQPIQRDEKNQLLRDKRRTEWTEEEKELRTLVQSGDLDGIMKVYCDQTGVNPFKFPPRV</sequence>
<gene>
    <name evidence="1" type="ORF">DAPPUDRAFT_301806</name>
</gene>
<protein>
    <submittedName>
        <fullName evidence="1">Uncharacterized protein</fullName>
    </submittedName>
</protein>
<keyword evidence="2" id="KW-1185">Reference proteome</keyword>
<dbReference type="AlphaFoldDB" id="E9HKN4"/>
<dbReference type="PANTHER" id="PTHR35454">
    <property type="entry name" value="AGAP005206-PA"/>
    <property type="match status" value="1"/>
</dbReference>
<dbReference type="EMBL" id="GL732670">
    <property type="protein sequence ID" value="EFX67705.1"/>
    <property type="molecule type" value="Genomic_DNA"/>
</dbReference>
<name>E9HKN4_DAPPU</name>
<accession>E9HKN4</accession>
<evidence type="ECO:0000313" key="2">
    <source>
        <dbReference type="Proteomes" id="UP000000305"/>
    </source>
</evidence>
<dbReference type="PANTHER" id="PTHR35454:SF2">
    <property type="entry name" value="AGAP005206-PA"/>
    <property type="match status" value="1"/>
</dbReference>
<dbReference type="KEGG" id="dpx:DAPPUDRAFT_301806"/>
<proteinExistence type="predicted"/>
<dbReference type="HOGENOM" id="CLU_1278772_0_0_1"/>
<dbReference type="PhylomeDB" id="E9HKN4"/>
<organism evidence="1 2">
    <name type="scientific">Daphnia pulex</name>
    <name type="common">Water flea</name>
    <dbReference type="NCBI Taxonomy" id="6669"/>
    <lineage>
        <taxon>Eukaryota</taxon>
        <taxon>Metazoa</taxon>
        <taxon>Ecdysozoa</taxon>
        <taxon>Arthropoda</taxon>
        <taxon>Crustacea</taxon>
        <taxon>Branchiopoda</taxon>
        <taxon>Diplostraca</taxon>
        <taxon>Cladocera</taxon>
        <taxon>Anomopoda</taxon>
        <taxon>Daphniidae</taxon>
        <taxon>Daphnia</taxon>
    </lineage>
</organism>
<evidence type="ECO:0000313" key="1">
    <source>
        <dbReference type="EMBL" id="EFX67705.1"/>
    </source>
</evidence>